<dbReference type="EMBL" id="JACHMC010000001">
    <property type="protein sequence ID" value="MBB4882805.1"/>
    <property type="molecule type" value="Genomic_DNA"/>
</dbReference>
<comment type="caution">
    <text evidence="3">The sequence shown here is derived from an EMBL/GenBank/DDBJ whole genome shotgun (WGS) entry which is preliminary data.</text>
</comment>
<sequence length="408" mass="44109">MSVTAPRLAAAVLGMSLTVGLGALPAHAAEAAPAAPYASTPSVASNESDAPEEMFPEVVLRVVDRHGEEVELSGPFWSLLGLGGEGEWGDGDVEDIWPQLTDEEEAQLDEIFALWDEDPNAPLTAEQEALLTKAGLDNPWADLTDEEIDALDEIWALLEEDPEAELSAEQQALLEKTGWGDPWPELTDEEEAQLEEIWALLEEDLEAELTAEQQALLEKIGWSDEPVDPAEYLTEDQLSALRTYGDTTCTYVGDAFVATLADLFSPDADAWDESLVEATDWVLVVGRTPCADLTPAELAVQEDLRIELLVDGEVENVTRVLVTDPALLAEWGLDGAMADEPHGEDPAPASPVSSDEELPAGGDAEEAEDQHRMPELVQTGDDARWWLLAGVAVAAGVLVRARRLFAVR</sequence>
<evidence type="ECO:0000256" key="1">
    <source>
        <dbReference type="SAM" id="MobiDB-lite"/>
    </source>
</evidence>
<dbReference type="RefSeq" id="WP_135027806.1">
    <property type="nucleotide sequence ID" value="NZ_BMLA01000001.1"/>
</dbReference>
<name>A0A4Y8X4G7_9MICC</name>
<proteinExistence type="predicted"/>
<dbReference type="Proteomes" id="UP000560081">
    <property type="component" value="Unassembled WGS sequence"/>
</dbReference>
<dbReference type="AlphaFoldDB" id="A0A4Y8X4G7"/>
<keyword evidence="2" id="KW-0732">Signal</keyword>
<accession>A0A4Y8X4G7</accession>
<evidence type="ECO:0000313" key="4">
    <source>
        <dbReference type="Proteomes" id="UP000560081"/>
    </source>
</evidence>
<organism evidence="3 4">
    <name type="scientific">Micrococcus flavus</name>
    <dbReference type="NCBI Taxonomy" id="384602"/>
    <lineage>
        <taxon>Bacteria</taxon>
        <taxon>Bacillati</taxon>
        <taxon>Actinomycetota</taxon>
        <taxon>Actinomycetes</taxon>
        <taxon>Micrococcales</taxon>
        <taxon>Micrococcaceae</taxon>
        <taxon>Micrococcus</taxon>
    </lineage>
</organism>
<evidence type="ECO:0000256" key="2">
    <source>
        <dbReference type="SAM" id="SignalP"/>
    </source>
</evidence>
<gene>
    <name evidence="3" type="ORF">BJ976_001156</name>
</gene>
<keyword evidence="4" id="KW-1185">Reference proteome</keyword>
<feature type="chain" id="PRO_5043321719" evidence="2">
    <location>
        <begin position="29"/>
        <end position="408"/>
    </location>
</feature>
<feature type="signal peptide" evidence="2">
    <location>
        <begin position="1"/>
        <end position="28"/>
    </location>
</feature>
<reference evidence="3 4" key="1">
    <citation type="submission" date="2020-08" db="EMBL/GenBank/DDBJ databases">
        <title>Sequencing the genomes of 1000 actinobacteria strains.</title>
        <authorList>
            <person name="Klenk H.-P."/>
        </authorList>
    </citation>
    <scope>NUCLEOTIDE SEQUENCE [LARGE SCALE GENOMIC DNA]</scope>
    <source>
        <strain evidence="3 4">DSM 19079</strain>
    </source>
</reference>
<protein>
    <submittedName>
        <fullName evidence="3">Uncharacterized protein</fullName>
    </submittedName>
</protein>
<feature type="region of interest" description="Disordered" evidence="1">
    <location>
        <begin position="336"/>
        <end position="372"/>
    </location>
</feature>
<evidence type="ECO:0000313" key="3">
    <source>
        <dbReference type="EMBL" id="MBB4882805.1"/>
    </source>
</evidence>
<feature type="compositionally biased region" description="Acidic residues" evidence="1">
    <location>
        <begin position="354"/>
        <end position="368"/>
    </location>
</feature>